<dbReference type="AlphaFoldDB" id="A0AAV9C4C8"/>
<evidence type="ECO:0000259" key="1">
    <source>
        <dbReference type="Pfam" id="PF14111"/>
    </source>
</evidence>
<keyword evidence="3" id="KW-1185">Reference proteome</keyword>
<protein>
    <recommendedName>
        <fullName evidence="1">DUF4283 domain-containing protein</fullName>
    </recommendedName>
</protein>
<name>A0AAV9C4C8_ACOCL</name>
<organism evidence="2 3">
    <name type="scientific">Acorus calamus</name>
    <name type="common">Sweet flag</name>
    <dbReference type="NCBI Taxonomy" id="4465"/>
    <lineage>
        <taxon>Eukaryota</taxon>
        <taxon>Viridiplantae</taxon>
        <taxon>Streptophyta</taxon>
        <taxon>Embryophyta</taxon>
        <taxon>Tracheophyta</taxon>
        <taxon>Spermatophyta</taxon>
        <taxon>Magnoliopsida</taxon>
        <taxon>Liliopsida</taxon>
        <taxon>Acoraceae</taxon>
        <taxon>Acorus</taxon>
    </lineage>
</organism>
<dbReference type="InterPro" id="IPR025558">
    <property type="entry name" value="DUF4283"/>
</dbReference>
<evidence type="ECO:0000313" key="3">
    <source>
        <dbReference type="Proteomes" id="UP001180020"/>
    </source>
</evidence>
<gene>
    <name evidence="2" type="ORF">QJS10_CPB21g01023</name>
</gene>
<dbReference type="InterPro" id="IPR040256">
    <property type="entry name" value="At4g02000-like"/>
</dbReference>
<evidence type="ECO:0000313" key="2">
    <source>
        <dbReference type="EMBL" id="KAK1283312.1"/>
    </source>
</evidence>
<comment type="caution">
    <text evidence="2">The sequence shown here is derived from an EMBL/GenBank/DDBJ whole genome shotgun (WGS) entry which is preliminary data.</text>
</comment>
<reference evidence="2" key="1">
    <citation type="journal article" date="2023" name="Nat. Commun.">
        <title>Diploid and tetraploid genomes of Acorus and the evolution of monocots.</title>
        <authorList>
            <person name="Ma L."/>
            <person name="Liu K.W."/>
            <person name="Li Z."/>
            <person name="Hsiao Y.Y."/>
            <person name="Qi Y."/>
            <person name="Fu T."/>
            <person name="Tang G.D."/>
            <person name="Zhang D."/>
            <person name="Sun W.H."/>
            <person name="Liu D.K."/>
            <person name="Li Y."/>
            <person name="Chen G.Z."/>
            <person name="Liu X.D."/>
            <person name="Liao X.Y."/>
            <person name="Jiang Y.T."/>
            <person name="Yu X."/>
            <person name="Hao Y."/>
            <person name="Huang J."/>
            <person name="Zhao X.W."/>
            <person name="Ke S."/>
            <person name="Chen Y.Y."/>
            <person name="Wu W.L."/>
            <person name="Hsu J.L."/>
            <person name="Lin Y.F."/>
            <person name="Huang M.D."/>
            <person name="Li C.Y."/>
            <person name="Huang L."/>
            <person name="Wang Z.W."/>
            <person name="Zhao X."/>
            <person name="Zhong W.Y."/>
            <person name="Peng D.H."/>
            <person name="Ahmad S."/>
            <person name="Lan S."/>
            <person name="Zhang J.S."/>
            <person name="Tsai W.C."/>
            <person name="Van de Peer Y."/>
            <person name="Liu Z.J."/>
        </authorList>
    </citation>
    <scope>NUCLEOTIDE SEQUENCE</scope>
    <source>
        <strain evidence="2">CP</strain>
    </source>
</reference>
<dbReference type="PANTHER" id="PTHR31286:SF180">
    <property type="entry name" value="OS10G0362600 PROTEIN"/>
    <property type="match status" value="1"/>
</dbReference>
<dbReference type="Pfam" id="PF14111">
    <property type="entry name" value="DUF4283"/>
    <property type="match status" value="1"/>
</dbReference>
<proteinExistence type="predicted"/>
<accession>A0AAV9C4C8</accession>
<dbReference type="PANTHER" id="PTHR31286">
    <property type="entry name" value="GLYCINE-RICH CELL WALL STRUCTURAL PROTEIN 1.8-LIKE"/>
    <property type="match status" value="1"/>
</dbReference>
<dbReference type="EMBL" id="JAUJYO010000021">
    <property type="protein sequence ID" value="KAK1283312.1"/>
    <property type="molecule type" value="Genomic_DNA"/>
</dbReference>
<sequence length="280" mass="31365">MAEPEASRPPDTFVGDTTPVWTQAGGSAVHLTRRQARLRSMRPLKQVVLWRLILQLDHNPLSFSGGSLRSLTNYKTRPTTATQGHEQMTYIAPTLNGEQPLAIVEEEEYASSFSHWGNALVGYVIGTTSVFTPFLKFLRCLWKPKGEIRLMLKGNGLFVVTFENEEDMNAVLEGGPWTMASRPFVLQRWSPSSRMEQERLTSIPIWKPLQVHANTSHIHSKTNGQVTQVWTKVKNNKNKQCANPCPTTSTGKPVLENLSNPFASLQIEVESDPQPVCRSP</sequence>
<feature type="domain" description="DUF4283" evidence="1">
    <location>
        <begin position="116"/>
        <end position="195"/>
    </location>
</feature>
<reference evidence="2" key="2">
    <citation type="submission" date="2023-06" db="EMBL/GenBank/DDBJ databases">
        <authorList>
            <person name="Ma L."/>
            <person name="Liu K.-W."/>
            <person name="Li Z."/>
            <person name="Hsiao Y.-Y."/>
            <person name="Qi Y."/>
            <person name="Fu T."/>
            <person name="Tang G."/>
            <person name="Zhang D."/>
            <person name="Sun W.-H."/>
            <person name="Liu D.-K."/>
            <person name="Li Y."/>
            <person name="Chen G.-Z."/>
            <person name="Liu X.-D."/>
            <person name="Liao X.-Y."/>
            <person name="Jiang Y.-T."/>
            <person name="Yu X."/>
            <person name="Hao Y."/>
            <person name="Huang J."/>
            <person name="Zhao X.-W."/>
            <person name="Ke S."/>
            <person name="Chen Y.-Y."/>
            <person name="Wu W.-L."/>
            <person name="Hsu J.-L."/>
            <person name="Lin Y.-F."/>
            <person name="Huang M.-D."/>
            <person name="Li C.-Y."/>
            <person name="Huang L."/>
            <person name="Wang Z.-W."/>
            <person name="Zhao X."/>
            <person name="Zhong W.-Y."/>
            <person name="Peng D.-H."/>
            <person name="Ahmad S."/>
            <person name="Lan S."/>
            <person name="Zhang J.-S."/>
            <person name="Tsai W.-C."/>
            <person name="Van De Peer Y."/>
            <person name="Liu Z.-J."/>
        </authorList>
    </citation>
    <scope>NUCLEOTIDE SEQUENCE</scope>
    <source>
        <strain evidence="2">CP</strain>
        <tissue evidence="2">Leaves</tissue>
    </source>
</reference>
<dbReference type="Proteomes" id="UP001180020">
    <property type="component" value="Unassembled WGS sequence"/>
</dbReference>